<dbReference type="AlphaFoldDB" id="A0A814H2J9"/>
<dbReference type="Proteomes" id="UP000663860">
    <property type="component" value="Unassembled WGS sequence"/>
</dbReference>
<protein>
    <submittedName>
        <fullName evidence="1">Uncharacterized protein</fullName>
    </submittedName>
</protein>
<evidence type="ECO:0000313" key="2">
    <source>
        <dbReference type="Proteomes" id="UP000663860"/>
    </source>
</evidence>
<organism evidence="1 2">
    <name type="scientific">Adineta steineri</name>
    <dbReference type="NCBI Taxonomy" id="433720"/>
    <lineage>
        <taxon>Eukaryota</taxon>
        <taxon>Metazoa</taxon>
        <taxon>Spiralia</taxon>
        <taxon>Gnathifera</taxon>
        <taxon>Rotifera</taxon>
        <taxon>Eurotatoria</taxon>
        <taxon>Bdelloidea</taxon>
        <taxon>Adinetida</taxon>
        <taxon>Adinetidae</taxon>
        <taxon>Adineta</taxon>
    </lineage>
</organism>
<dbReference type="PANTHER" id="PTHR34365:SF7">
    <property type="entry name" value="GLYCINE-RICH DOMAIN-CONTAINING PROTEIN 1"/>
    <property type="match status" value="1"/>
</dbReference>
<gene>
    <name evidence="1" type="ORF">IZO911_LOCUS17849</name>
</gene>
<evidence type="ECO:0000313" key="1">
    <source>
        <dbReference type="EMBL" id="CAF1004887.1"/>
    </source>
</evidence>
<proteinExistence type="predicted"/>
<dbReference type="PANTHER" id="PTHR34365">
    <property type="entry name" value="ENOLASE (DUF1399)"/>
    <property type="match status" value="1"/>
</dbReference>
<accession>A0A814H2J9</accession>
<dbReference type="InterPro" id="IPR009836">
    <property type="entry name" value="GRDP-like"/>
</dbReference>
<dbReference type="Pfam" id="PF07173">
    <property type="entry name" value="GRDP-like"/>
    <property type="match status" value="1"/>
</dbReference>
<name>A0A814H2J9_9BILA</name>
<reference evidence="1" key="1">
    <citation type="submission" date="2021-02" db="EMBL/GenBank/DDBJ databases">
        <authorList>
            <person name="Nowell W R."/>
        </authorList>
    </citation>
    <scope>NUCLEOTIDE SEQUENCE</scope>
</reference>
<comment type="caution">
    <text evidence="1">The sequence shown here is derived from an EMBL/GenBank/DDBJ whole genome shotgun (WGS) entry which is preliminary data.</text>
</comment>
<sequence length="752" mass="86795">MATTSPPVATTQSPFNPSISHPTQIIISENLKQAALDHLAYLKEFYDHPEYLKKQSREYAVYRYETFWLPFLAETMESDVIPPLDILFVWHSHMLAPTAYASDCERLFGRILSNRVRARTPQLLQFSEQLWMKKYNRTMPYELDYSSNIQVIPPYTSKIKYALSQAVERQADFYYNVALGHYTDSEFLDEAVKRYKKFIYLKRLNPQLYVVPMYDIDIIWHTHQLFPEAYRRDMIANLQHVLHHDDTVQDRTSNSKLSTSDHETRHKWFELYGDRLPKNGCMYRGKTSKDFYQFVTDFNFLLECQRYTMYVQFLDNKSAATGVTRKDNDNRVSTIVSLHDHSVVGEPLPDQIFAQINSSEQELFARGSSGYIEAHFEADYNDLTAQLSLKIQQKAGYWPMNYFSTLEEFEIPADKLLPITQYNQPVKANNNVGGEDESGGLYFLFNKAIDQYSVLRQMVPTAKRLTIGISAMDVNTVIVRYDASQYEEATLDTNYLTQLGTSFLFNLENVKVRQALHSILPVHQDQPTLLNIRHTIINEIDIFTATFNSAIFASCHSLNWSQLPLPNQVSTNHDHSIITFEPEKEEALIIKDHSGDWGIVKFSKDLFTGSLDDDATDKNYQFSLYRFMPDGQVEEEIVYVDWEDDKWLIGSNNFGIEMNTWSISVKRIAIKNSMQYICLGAALISRFDTLFTQIFGRNDDETHLTTATNGNYNDNDLLANDIGKINLNGSTGINNTRNTLSNKTPQMAMNHV</sequence>
<dbReference type="EMBL" id="CAJNOE010000168">
    <property type="protein sequence ID" value="CAF1004887.1"/>
    <property type="molecule type" value="Genomic_DNA"/>
</dbReference>